<keyword evidence="3" id="KW-0883">Thioether bond</keyword>
<comment type="similarity">
    <text evidence="1">Belongs to the tyrosinase family.</text>
</comment>
<dbReference type="AlphaFoldDB" id="A0A4P8L6C8"/>
<evidence type="ECO:0000256" key="3">
    <source>
        <dbReference type="ARBA" id="ARBA00022784"/>
    </source>
</evidence>
<dbReference type="InterPro" id="IPR016213">
    <property type="entry name" value="Polyphenol_oxidase"/>
</dbReference>
<dbReference type="EMBL" id="MK070494">
    <property type="protein sequence ID" value="QCQ28827.1"/>
    <property type="molecule type" value="mRNA"/>
</dbReference>
<evidence type="ECO:0000256" key="6">
    <source>
        <dbReference type="ARBA" id="ARBA00023157"/>
    </source>
</evidence>
<organism evidence="13">
    <name type="scientific">Clematis terniflora</name>
    <name type="common">Sweet autumn clematis</name>
    <dbReference type="NCBI Taxonomy" id="231663"/>
    <lineage>
        <taxon>Eukaryota</taxon>
        <taxon>Viridiplantae</taxon>
        <taxon>Streptophyta</taxon>
        <taxon>Embryophyta</taxon>
        <taxon>Tracheophyta</taxon>
        <taxon>Spermatophyta</taxon>
        <taxon>Magnoliopsida</taxon>
        <taxon>Ranunculales</taxon>
        <taxon>Ranunculaceae</taxon>
        <taxon>Ranunculoideae</taxon>
        <taxon>Anemoneae</taxon>
        <taxon>Clematis</taxon>
    </lineage>
</organism>
<dbReference type="GO" id="GO:0046148">
    <property type="term" value="P:pigment biosynthetic process"/>
    <property type="evidence" value="ECO:0007669"/>
    <property type="project" value="InterPro"/>
</dbReference>
<dbReference type="GO" id="GO:0004097">
    <property type="term" value="F:catechol oxidase activity"/>
    <property type="evidence" value="ECO:0007669"/>
    <property type="project" value="InterPro"/>
</dbReference>
<feature type="binding site" evidence="7">
    <location>
        <position position="361"/>
    </location>
    <ligand>
        <name>Cu cation</name>
        <dbReference type="ChEBI" id="CHEBI:23378"/>
        <label>B</label>
    </ligand>
</feature>
<feature type="binding site" evidence="7">
    <location>
        <position position="175"/>
    </location>
    <ligand>
        <name>Cu cation</name>
        <dbReference type="ChEBI" id="CHEBI:23378"/>
        <label>A</label>
    </ligand>
</feature>
<dbReference type="PANTHER" id="PTHR11474:SF76">
    <property type="entry name" value="SHKT DOMAIN-CONTAINING PROTEIN"/>
    <property type="match status" value="1"/>
</dbReference>
<keyword evidence="2 7" id="KW-0479">Metal-binding</keyword>
<feature type="binding site" evidence="7">
    <location>
        <position position="205"/>
    </location>
    <ligand>
        <name>Cu cation</name>
        <dbReference type="ChEBI" id="CHEBI:23378"/>
        <label>A</label>
    </ligand>
</feature>
<evidence type="ECO:0000256" key="4">
    <source>
        <dbReference type="ARBA" id="ARBA00023002"/>
    </source>
</evidence>
<dbReference type="PIRSF" id="PIRSF000290">
    <property type="entry name" value="PPO_plant"/>
    <property type="match status" value="1"/>
</dbReference>
<dbReference type="InterPro" id="IPR050316">
    <property type="entry name" value="Tyrosinase/Hemocyanin"/>
</dbReference>
<feature type="cross-link" description="2'-(S-cysteinyl)-histidine (Cys-His)" evidence="9">
    <location>
        <begin position="179"/>
        <end position="196"/>
    </location>
</feature>
<evidence type="ECO:0000259" key="12">
    <source>
        <dbReference type="PROSITE" id="PS00498"/>
    </source>
</evidence>
<keyword evidence="4" id="KW-0560">Oxidoreductase</keyword>
<dbReference type="Pfam" id="PF12143">
    <property type="entry name" value="PPO1_KFDV"/>
    <property type="match status" value="1"/>
</dbReference>
<feature type="domain" description="Tyrosinase copper-binding" evidence="11">
    <location>
        <begin position="196"/>
        <end position="213"/>
    </location>
</feature>
<evidence type="ECO:0000256" key="8">
    <source>
        <dbReference type="PIRSR" id="PIRSR000290-2"/>
    </source>
</evidence>
<feature type="domain" description="Tyrosinase copper-binding" evidence="12">
    <location>
        <begin position="354"/>
        <end position="365"/>
    </location>
</feature>
<dbReference type="Gene3D" id="1.10.1280.10">
    <property type="entry name" value="Di-copper center containing domain from catechol oxidase"/>
    <property type="match status" value="1"/>
</dbReference>
<dbReference type="PROSITE" id="PS00497">
    <property type="entry name" value="TYROSINASE_1"/>
    <property type="match status" value="1"/>
</dbReference>
<protein>
    <submittedName>
        <fullName evidence="13">Polyphenol oxidase</fullName>
    </submittedName>
</protein>
<feature type="binding site" evidence="7">
    <location>
        <position position="331"/>
    </location>
    <ligand>
        <name>Cu cation</name>
        <dbReference type="ChEBI" id="CHEBI:23378"/>
        <label>B</label>
    </ligand>
</feature>
<feature type="disulfide bond" evidence="8">
    <location>
        <begin position="113"/>
        <end position="176"/>
    </location>
</feature>
<reference evidence="13" key="1">
    <citation type="submission" date="2018-10" db="EMBL/GenBank/DDBJ databases">
        <authorList>
            <person name="Chen X."/>
            <person name="Yang B."/>
            <person name="Tian J."/>
        </authorList>
    </citation>
    <scope>NUCLEOTIDE SEQUENCE</scope>
</reference>
<proteinExistence type="evidence at transcript level"/>
<evidence type="ECO:0000256" key="5">
    <source>
        <dbReference type="ARBA" id="ARBA00023008"/>
    </source>
</evidence>
<dbReference type="FunFam" id="1.10.1280.10:FF:000007">
    <property type="entry name" value="Polyphenol oxidase, chloroplastic"/>
    <property type="match status" value="1"/>
</dbReference>
<name>A0A4P8L6C8_CLETE</name>
<dbReference type="Pfam" id="PF00264">
    <property type="entry name" value="Tyrosinase"/>
    <property type="match status" value="1"/>
</dbReference>
<feature type="binding site" evidence="7">
    <location>
        <position position="196"/>
    </location>
    <ligand>
        <name>Cu cation</name>
        <dbReference type="ChEBI" id="CHEBI:23378"/>
        <label>A</label>
    </ligand>
</feature>
<feature type="binding site" evidence="7">
    <location>
        <position position="327"/>
    </location>
    <ligand>
        <name>Cu cation</name>
        <dbReference type="ChEBI" id="CHEBI:23378"/>
        <label>B</label>
    </ligand>
</feature>
<sequence>MAFLTPRNNTITTTENIRPSLPASLLSVNKAKICRFNSQSSRITRGVTCNASNEEKRASQDSLGKIDRRNVLLGIGGLYGLNSLSASAAPIAPPDLSKCGPPDLPPGVEPTNCCPPSAPKIVDFKLPSYSTPLRVRPAAHLVDDEYIAKYSKAVALMKALPDDDPRNFMQQANVHCAYCDGAYDQVGFPDLELQTHFSWTFFPFHRLYVYFHEKILGSLIGDPTFALPFWNYDTPGGMRMPTMYANTNSPLYDRFRDALHQPPTMIDLDYNFTDRQIPEEEQININLSIMYRQMVSNGKNTRLFLGEPYRRGDQPAPGQGSLENIPHSQVHAWTGDRAQPNNEDMANFYSAARDPIFFAHHGNVDRMWTIWKTLGGKRKDYTDPDWLDTAFLFYDENKQLVRVRVRDSLDPIKLRYRFQDVEIPWLRTRPTPQAQTTSTSKTKKASTRSLVGTTQTAFPRALDAPVTVLVSRPKKKRSKKEKEDEEEVLLIEGIEVDKDKFAKFDIYVNDEDDKKPSAASTEFAGSFVNIPHRAGNKSSKLKTHFRVSITDLLEDLDADDDDEVLVTLVPRQGNVTIARIKIVLAS</sequence>
<feature type="compositionally biased region" description="Low complexity" evidence="10">
    <location>
        <begin position="429"/>
        <end position="440"/>
    </location>
</feature>
<dbReference type="Pfam" id="PF12142">
    <property type="entry name" value="PPO1_DWL"/>
    <property type="match status" value="1"/>
</dbReference>
<evidence type="ECO:0000313" key="13">
    <source>
        <dbReference type="EMBL" id="QCQ28827.1"/>
    </source>
</evidence>
<dbReference type="PROSITE" id="PS00498">
    <property type="entry name" value="TYROSINASE_2"/>
    <property type="match status" value="1"/>
</dbReference>
<dbReference type="InterPro" id="IPR002227">
    <property type="entry name" value="Tyrosinase_Cu-bd"/>
</dbReference>
<dbReference type="InterPro" id="IPR022740">
    <property type="entry name" value="Polyphenol_oxidase_C"/>
</dbReference>
<evidence type="ECO:0000256" key="10">
    <source>
        <dbReference type="SAM" id="MobiDB-lite"/>
    </source>
</evidence>
<feature type="disulfide bond" evidence="8">
    <location>
        <begin position="99"/>
        <end position="114"/>
    </location>
</feature>
<accession>A0A4P8L6C8</accession>
<comment type="cofactor">
    <cofactor evidence="7">
        <name>Cu(2+)</name>
        <dbReference type="ChEBI" id="CHEBI:29036"/>
    </cofactor>
    <text evidence="7">Binds 2 copper ions per subunit.</text>
</comment>
<evidence type="ECO:0000256" key="1">
    <source>
        <dbReference type="ARBA" id="ARBA00009928"/>
    </source>
</evidence>
<evidence type="ECO:0000259" key="11">
    <source>
        <dbReference type="PROSITE" id="PS00497"/>
    </source>
</evidence>
<evidence type="ECO:0000256" key="2">
    <source>
        <dbReference type="ARBA" id="ARBA00022723"/>
    </source>
</evidence>
<dbReference type="InterPro" id="IPR022739">
    <property type="entry name" value="Polyphenol_oxidase_cen"/>
</dbReference>
<evidence type="ECO:0000256" key="9">
    <source>
        <dbReference type="PIRSR" id="PIRSR000290-3"/>
    </source>
</evidence>
<dbReference type="PANTHER" id="PTHR11474">
    <property type="entry name" value="TYROSINASE FAMILY MEMBER"/>
    <property type="match status" value="1"/>
</dbReference>
<dbReference type="SUPFAM" id="SSF48056">
    <property type="entry name" value="Di-copper centre-containing domain"/>
    <property type="match status" value="1"/>
</dbReference>
<keyword evidence="6 8" id="KW-1015">Disulfide bond</keyword>
<dbReference type="InterPro" id="IPR008922">
    <property type="entry name" value="Di-copper_centre_dom_sf"/>
</dbReference>
<keyword evidence="5 7" id="KW-0186">Copper</keyword>
<dbReference type="PRINTS" id="PR00092">
    <property type="entry name" value="TYROSINASE"/>
</dbReference>
<evidence type="ECO:0000256" key="7">
    <source>
        <dbReference type="PIRSR" id="PIRSR000290-1"/>
    </source>
</evidence>
<feature type="region of interest" description="Disordered" evidence="10">
    <location>
        <begin position="429"/>
        <end position="450"/>
    </location>
</feature>
<dbReference type="GO" id="GO:0046872">
    <property type="term" value="F:metal ion binding"/>
    <property type="evidence" value="ECO:0007669"/>
    <property type="project" value="UniProtKB-KW"/>
</dbReference>